<protein>
    <recommendedName>
        <fullName evidence="4">LIMP protein</fullName>
    </recommendedName>
</protein>
<dbReference type="VEuPathDB" id="PlasmoDB:POWCR01_130013800"/>
<sequence>MIKIVLFTFLFLFSLKLSHTLGKGMDENMRTNGMFVQIDRDMNEPPYPVINIHYTESFLNEDLVKEIQNSRKMEKNKIQNYFRKNLDENKYFMDYAKKQKEQLEALIGIITKI</sequence>
<evidence type="ECO:0000256" key="1">
    <source>
        <dbReference type="SAM" id="SignalP"/>
    </source>
</evidence>
<accession>A0A1C3KWS0</accession>
<proteinExistence type="predicted"/>
<name>A0A1C3KWS0_PLAOA</name>
<dbReference type="EMBL" id="LT594517">
    <property type="protein sequence ID" value="SBT78654.1"/>
    <property type="molecule type" value="Genomic_DNA"/>
</dbReference>
<evidence type="ECO:0008006" key="4">
    <source>
        <dbReference type="Google" id="ProtNLM"/>
    </source>
</evidence>
<dbReference type="VEuPathDB" id="PlasmoDB:PocGH01_13017200"/>
<dbReference type="AlphaFoldDB" id="A0A1C3KWS0"/>
<dbReference type="Proteomes" id="UP000243200">
    <property type="component" value="Chromosome 13"/>
</dbReference>
<evidence type="ECO:0000313" key="3">
    <source>
        <dbReference type="Proteomes" id="UP000243200"/>
    </source>
</evidence>
<organism evidence="2 3">
    <name type="scientific">Plasmodium ovale</name>
    <name type="common">malaria parasite P. ovale</name>
    <dbReference type="NCBI Taxonomy" id="36330"/>
    <lineage>
        <taxon>Eukaryota</taxon>
        <taxon>Sar</taxon>
        <taxon>Alveolata</taxon>
        <taxon>Apicomplexa</taxon>
        <taxon>Aconoidasida</taxon>
        <taxon>Haemosporida</taxon>
        <taxon>Plasmodiidae</taxon>
        <taxon>Plasmodium</taxon>
        <taxon>Plasmodium (Plasmodium)</taxon>
    </lineage>
</organism>
<reference evidence="2 3" key="1">
    <citation type="submission" date="2016-06" db="EMBL/GenBank/DDBJ databases">
        <authorList>
            <consortium name="Pathogen Informatics"/>
        </authorList>
    </citation>
    <scope>NUCLEOTIDE SEQUENCE [LARGE SCALE GENOMIC DNA]</scope>
    <source>
        <strain evidence="2">PowCR01</strain>
    </source>
</reference>
<feature type="signal peptide" evidence="1">
    <location>
        <begin position="1"/>
        <end position="22"/>
    </location>
</feature>
<keyword evidence="1" id="KW-0732">Signal</keyword>
<dbReference type="OrthoDB" id="369669at2759"/>
<evidence type="ECO:0000313" key="2">
    <source>
        <dbReference type="EMBL" id="SBT78654.1"/>
    </source>
</evidence>
<feature type="chain" id="PRO_5008678163" description="LIMP protein" evidence="1">
    <location>
        <begin position="23"/>
        <end position="113"/>
    </location>
</feature>
<gene>
    <name evidence="2" type="primary">PowCR01_130013800</name>
    <name evidence="2" type="ORF">POWCR01_130013800</name>
</gene>